<dbReference type="Proteomes" id="UP000217979">
    <property type="component" value="Plasmid unnamed"/>
</dbReference>
<organism evidence="2 3">
    <name type="scientific">Cedecea neteri</name>
    <dbReference type="NCBI Taxonomy" id="158822"/>
    <lineage>
        <taxon>Bacteria</taxon>
        <taxon>Pseudomonadati</taxon>
        <taxon>Pseudomonadota</taxon>
        <taxon>Gammaproteobacteria</taxon>
        <taxon>Enterobacterales</taxon>
        <taxon>Enterobacteriaceae</taxon>
        <taxon>Cedecea</taxon>
    </lineage>
</organism>
<geneLocation type="plasmid" evidence="2">
    <name>unnamed</name>
</geneLocation>
<evidence type="ECO:0000313" key="2">
    <source>
        <dbReference type="EMBL" id="ATF95358.1"/>
    </source>
</evidence>
<dbReference type="AlphaFoldDB" id="A0A291E641"/>
<feature type="transmembrane region" description="Helical" evidence="1">
    <location>
        <begin position="117"/>
        <end position="136"/>
    </location>
</feature>
<gene>
    <name evidence="2" type="ORF">CO704_24980</name>
</gene>
<dbReference type="EMBL" id="CP023526">
    <property type="protein sequence ID" value="ATF95358.1"/>
    <property type="molecule type" value="Genomic_DNA"/>
</dbReference>
<reference evidence="2 3" key="1">
    <citation type="submission" date="2017-09" db="EMBL/GenBank/DDBJ databases">
        <title>FDA dAtabase for Regulatory Grade micrObial Sequences (FDA-ARGOS): Supporting development and validation of Infectious Disease Dx tests.</title>
        <authorList>
            <person name="Minogue T."/>
            <person name="Wolcott M."/>
            <person name="Wasieloski L."/>
            <person name="Aguilar W."/>
            <person name="Moore D."/>
            <person name="Tallon L."/>
            <person name="Sadzewicz L."/>
            <person name="Ott S."/>
            <person name="Zhao X."/>
            <person name="Nagaraj S."/>
            <person name="Vavikolanu K."/>
            <person name="Aluvathingal J."/>
            <person name="Nadendla S."/>
            <person name="Sichtig H."/>
        </authorList>
    </citation>
    <scope>NUCLEOTIDE SEQUENCE [LARGE SCALE GENOMIC DNA]</scope>
    <source>
        <strain evidence="2 3">FDAARGOS_392</strain>
        <plasmid evidence="3">Plasmid unnamed</plasmid>
    </source>
</reference>
<evidence type="ECO:0000256" key="1">
    <source>
        <dbReference type="SAM" id="Phobius"/>
    </source>
</evidence>
<feature type="transmembrane region" description="Helical" evidence="1">
    <location>
        <begin position="93"/>
        <end position="110"/>
    </location>
</feature>
<feature type="transmembrane region" description="Helical" evidence="1">
    <location>
        <begin position="12"/>
        <end position="32"/>
    </location>
</feature>
<dbReference type="InterPro" id="IPR032637">
    <property type="entry name" value="Phage_holin-like"/>
</dbReference>
<keyword evidence="1" id="KW-0812">Transmembrane</keyword>
<protein>
    <submittedName>
        <fullName evidence="2">Uncharacterized protein</fullName>
    </submittedName>
</protein>
<evidence type="ECO:0000313" key="3">
    <source>
        <dbReference type="Proteomes" id="UP000217979"/>
    </source>
</evidence>
<dbReference type="Pfam" id="PF16931">
    <property type="entry name" value="Phage_holin_8"/>
    <property type="match status" value="1"/>
</dbReference>
<keyword evidence="2" id="KW-0614">Plasmid</keyword>
<proteinExistence type="predicted"/>
<accession>A0A291E641</accession>
<keyword evidence="1" id="KW-0472">Membrane</keyword>
<name>A0A291E641_9ENTR</name>
<keyword evidence="1" id="KW-1133">Transmembrane helix</keyword>
<sequence length="186" mass="20151">MFMHRLYFTYPLYAMVAIYFGNTIPCSQVNFIRQDFVPRHAPAGSNSGMKRTDIRRYISCLRRTTMIIQSVTDVSRLAQTEIATFTHSVHSPGVLVGALVGAAIFALYLSDVPLIKSVILFAISMLAGVVAAPFAAQVVSSITPESVTAREPVGALVSSAVVVKLLTTVSNNVGTIFRHNKGETTK</sequence>